<accession>B9FBK9</accession>
<reference evidence="1" key="2">
    <citation type="submission" date="2008-12" db="EMBL/GenBank/DDBJ databases">
        <title>Improved gene annotation of the rice (Oryza sativa) genomes.</title>
        <authorList>
            <person name="Wang J."/>
            <person name="Li R."/>
            <person name="Fan W."/>
            <person name="Huang Q."/>
            <person name="Zhang J."/>
            <person name="Zhou Y."/>
            <person name="Hu Y."/>
            <person name="Zi S."/>
            <person name="Li J."/>
            <person name="Ni P."/>
            <person name="Zheng H."/>
            <person name="Zhang Y."/>
            <person name="Zhao M."/>
            <person name="Hao Q."/>
            <person name="McDermott J."/>
            <person name="Samudrala R."/>
            <person name="Kristiansen K."/>
            <person name="Wong G.K.-S."/>
        </authorList>
    </citation>
    <scope>NUCLEOTIDE SEQUENCE</scope>
</reference>
<proteinExistence type="predicted"/>
<dbReference type="Proteomes" id="UP000007752">
    <property type="component" value="Chromosome 3"/>
</dbReference>
<dbReference type="EMBL" id="CM000140">
    <property type="protein sequence ID" value="EEE58411.1"/>
    <property type="molecule type" value="Genomic_DNA"/>
</dbReference>
<dbReference type="AlphaFoldDB" id="B9FBK9"/>
<protein>
    <submittedName>
        <fullName evidence="1">Uncharacterized protein</fullName>
    </submittedName>
</protein>
<evidence type="ECO:0000313" key="1">
    <source>
        <dbReference type="EMBL" id="EEE58411.1"/>
    </source>
</evidence>
<name>B9FBK9_ORYSJ</name>
<sequence length="150" mass="16649">MVFNFIFHSSHCSYIEKQASTKFTRSAHQTNKCTTIEELSPKKKHVVLTSDGTEEDVHSLEVNNRCNITRTSSPKNQFLNVISEEININLLNLTSQTTSFSFSGYYFSHPVASHLGYPPQTGSSGYYYDGIATFGLGGTGVFYSGAWLAN</sequence>
<organism evidence="1">
    <name type="scientific">Oryza sativa subsp. japonica</name>
    <name type="common">Rice</name>
    <dbReference type="NCBI Taxonomy" id="39947"/>
    <lineage>
        <taxon>Eukaryota</taxon>
        <taxon>Viridiplantae</taxon>
        <taxon>Streptophyta</taxon>
        <taxon>Embryophyta</taxon>
        <taxon>Tracheophyta</taxon>
        <taxon>Spermatophyta</taxon>
        <taxon>Magnoliopsida</taxon>
        <taxon>Liliopsida</taxon>
        <taxon>Poales</taxon>
        <taxon>Poaceae</taxon>
        <taxon>BOP clade</taxon>
        <taxon>Oryzoideae</taxon>
        <taxon>Oryzeae</taxon>
        <taxon>Oryzinae</taxon>
        <taxon>Oryza</taxon>
        <taxon>Oryza sativa</taxon>
    </lineage>
</organism>
<gene>
    <name evidence="1" type="ORF">OsJ_09604</name>
</gene>
<reference evidence="1" key="1">
    <citation type="journal article" date="2005" name="PLoS Biol.">
        <title>The genomes of Oryza sativa: a history of duplications.</title>
        <authorList>
            <person name="Yu J."/>
            <person name="Wang J."/>
            <person name="Lin W."/>
            <person name="Li S."/>
            <person name="Li H."/>
            <person name="Zhou J."/>
            <person name="Ni P."/>
            <person name="Dong W."/>
            <person name="Hu S."/>
            <person name="Zeng C."/>
            <person name="Zhang J."/>
            <person name="Zhang Y."/>
            <person name="Li R."/>
            <person name="Xu Z."/>
            <person name="Li S."/>
            <person name="Li X."/>
            <person name="Zheng H."/>
            <person name="Cong L."/>
            <person name="Lin L."/>
            <person name="Yin J."/>
            <person name="Geng J."/>
            <person name="Li G."/>
            <person name="Shi J."/>
            <person name="Liu J."/>
            <person name="Lv H."/>
            <person name="Li J."/>
            <person name="Wang J."/>
            <person name="Deng Y."/>
            <person name="Ran L."/>
            <person name="Shi X."/>
            <person name="Wang X."/>
            <person name="Wu Q."/>
            <person name="Li C."/>
            <person name="Ren X."/>
            <person name="Wang J."/>
            <person name="Wang X."/>
            <person name="Li D."/>
            <person name="Liu D."/>
            <person name="Zhang X."/>
            <person name="Ji Z."/>
            <person name="Zhao W."/>
            <person name="Sun Y."/>
            <person name="Zhang Z."/>
            <person name="Bao J."/>
            <person name="Han Y."/>
            <person name="Dong L."/>
            <person name="Ji J."/>
            <person name="Chen P."/>
            <person name="Wu S."/>
            <person name="Liu J."/>
            <person name="Xiao Y."/>
            <person name="Bu D."/>
            <person name="Tan J."/>
            <person name="Yang L."/>
            <person name="Ye C."/>
            <person name="Zhang J."/>
            <person name="Xu J."/>
            <person name="Zhou Y."/>
            <person name="Yu Y."/>
            <person name="Zhang B."/>
            <person name="Zhuang S."/>
            <person name="Wei H."/>
            <person name="Liu B."/>
            <person name="Lei M."/>
            <person name="Yu H."/>
            <person name="Li Y."/>
            <person name="Xu H."/>
            <person name="Wei S."/>
            <person name="He X."/>
            <person name="Fang L."/>
            <person name="Zhang Z."/>
            <person name="Zhang Y."/>
            <person name="Huang X."/>
            <person name="Su Z."/>
            <person name="Tong W."/>
            <person name="Li J."/>
            <person name="Tong Z."/>
            <person name="Li S."/>
            <person name="Ye J."/>
            <person name="Wang L."/>
            <person name="Fang L."/>
            <person name="Lei T."/>
            <person name="Chen C."/>
            <person name="Chen H."/>
            <person name="Xu Z."/>
            <person name="Li H."/>
            <person name="Huang H."/>
            <person name="Zhang F."/>
            <person name="Xu H."/>
            <person name="Li N."/>
            <person name="Zhao C."/>
            <person name="Li S."/>
            <person name="Dong L."/>
            <person name="Huang Y."/>
            <person name="Li L."/>
            <person name="Xi Y."/>
            <person name="Qi Q."/>
            <person name="Li W."/>
            <person name="Zhang B."/>
            <person name="Hu W."/>
            <person name="Zhang Y."/>
            <person name="Tian X."/>
            <person name="Jiao Y."/>
            <person name="Liang X."/>
            <person name="Jin J."/>
            <person name="Gao L."/>
            <person name="Zheng W."/>
            <person name="Hao B."/>
            <person name="Liu S."/>
            <person name="Wang W."/>
            <person name="Yuan L."/>
            <person name="Cao M."/>
            <person name="McDermott J."/>
            <person name="Samudrala R."/>
            <person name="Wang J."/>
            <person name="Wong G.K."/>
            <person name="Yang H."/>
        </authorList>
    </citation>
    <scope>NUCLEOTIDE SEQUENCE [LARGE SCALE GENOMIC DNA]</scope>
</reference>